<evidence type="ECO:0000256" key="1">
    <source>
        <dbReference type="ARBA" id="ARBA00006484"/>
    </source>
</evidence>
<gene>
    <name evidence="3" type="ORF">WN71_026045</name>
</gene>
<keyword evidence="2" id="KW-0560">Oxidoreductase</keyword>
<sequence length="266" mass="28279">MPEHTARTTPIPRRFEGRTVLVTGAGTGYGAEIAVRAAQEGARVAVHYRSSAAGAEKTVARIRDVGGEAVTVQADIARHADIIRMADEVFAHFGGLDVLVNNVGDVAGEQMSWRDLTEESLDHVLAVDVKGTLLCVHEFGSRMLEQGHGAIVNIGSTVIVRGSARAPQYAAAKYGILGITKSYAQAFAPYVRVNTFAPGFIETETLLQRADWKSGRREDMIAKTPMGRIPGPAELAGTALFLATDDAAHMTGVYLNADGGFNMIGA</sequence>
<dbReference type="EMBL" id="LAVA02000067">
    <property type="protein sequence ID" value="OIJ64953.1"/>
    <property type="molecule type" value="Genomic_DNA"/>
</dbReference>
<dbReference type="Proteomes" id="UP000034196">
    <property type="component" value="Unassembled WGS sequence"/>
</dbReference>
<protein>
    <submittedName>
        <fullName evidence="3">3-oxoacyl-ACP reductase</fullName>
    </submittedName>
</protein>
<dbReference type="SUPFAM" id="SSF51735">
    <property type="entry name" value="NAD(P)-binding Rossmann-fold domains"/>
    <property type="match status" value="1"/>
</dbReference>
<dbReference type="AlphaFoldDB" id="A0A1J4NR83"/>
<dbReference type="PROSITE" id="PS00061">
    <property type="entry name" value="ADH_SHORT"/>
    <property type="match status" value="1"/>
</dbReference>
<evidence type="ECO:0000313" key="3">
    <source>
        <dbReference type="EMBL" id="OIJ64953.1"/>
    </source>
</evidence>
<reference evidence="3" key="1">
    <citation type="submission" date="2016-10" db="EMBL/GenBank/DDBJ databases">
        <title>Genome sequence of Streptomyces mangrovisoli MUSC 149.</title>
        <authorList>
            <person name="Lee L.-H."/>
            <person name="Ser H.-L."/>
        </authorList>
    </citation>
    <scope>NUCLEOTIDE SEQUENCE [LARGE SCALE GENOMIC DNA]</scope>
    <source>
        <strain evidence="3">MUSC 149</strain>
    </source>
</reference>
<dbReference type="FunFam" id="3.40.50.720:FF:000084">
    <property type="entry name" value="Short-chain dehydrogenase reductase"/>
    <property type="match status" value="1"/>
</dbReference>
<dbReference type="GO" id="GO:0016491">
    <property type="term" value="F:oxidoreductase activity"/>
    <property type="evidence" value="ECO:0007669"/>
    <property type="project" value="UniProtKB-KW"/>
</dbReference>
<comment type="caution">
    <text evidence="3">The sequence shown here is derived from an EMBL/GenBank/DDBJ whole genome shotgun (WGS) entry which is preliminary data.</text>
</comment>
<proteinExistence type="inferred from homology"/>
<evidence type="ECO:0000313" key="4">
    <source>
        <dbReference type="Proteomes" id="UP000034196"/>
    </source>
</evidence>
<comment type="similarity">
    <text evidence="1">Belongs to the short-chain dehydrogenases/reductases (SDR) family.</text>
</comment>
<dbReference type="InterPro" id="IPR002347">
    <property type="entry name" value="SDR_fam"/>
</dbReference>
<dbReference type="RefSeq" id="WP_046592349.1">
    <property type="nucleotide sequence ID" value="NZ_LAVA02000067.1"/>
</dbReference>
<dbReference type="PRINTS" id="PR00080">
    <property type="entry name" value="SDRFAMILY"/>
</dbReference>
<dbReference type="InterPro" id="IPR036291">
    <property type="entry name" value="NAD(P)-bd_dom_sf"/>
</dbReference>
<accession>A0A1J4NR83</accession>
<dbReference type="PANTHER" id="PTHR43639">
    <property type="entry name" value="OXIDOREDUCTASE, SHORT-CHAIN DEHYDROGENASE/REDUCTASE FAMILY (AFU_ORTHOLOGUE AFUA_5G02870)"/>
    <property type="match status" value="1"/>
</dbReference>
<dbReference type="OrthoDB" id="9792003at2"/>
<name>A0A1J4NR83_9ACTN</name>
<dbReference type="InterPro" id="IPR020904">
    <property type="entry name" value="Sc_DH/Rdtase_CS"/>
</dbReference>
<evidence type="ECO:0000256" key="2">
    <source>
        <dbReference type="ARBA" id="ARBA00023002"/>
    </source>
</evidence>
<dbReference type="PANTHER" id="PTHR43639:SF1">
    <property type="entry name" value="SHORT-CHAIN DEHYDROGENASE_REDUCTASE FAMILY PROTEIN"/>
    <property type="match status" value="1"/>
</dbReference>
<dbReference type="PRINTS" id="PR00081">
    <property type="entry name" value="GDHRDH"/>
</dbReference>
<dbReference type="STRING" id="1428628.WN71_026045"/>
<dbReference type="Gene3D" id="3.40.50.720">
    <property type="entry name" value="NAD(P)-binding Rossmann-like Domain"/>
    <property type="match status" value="1"/>
</dbReference>
<dbReference type="Pfam" id="PF13561">
    <property type="entry name" value="adh_short_C2"/>
    <property type="match status" value="1"/>
</dbReference>
<organism evidence="3 4">
    <name type="scientific">Streptomyces mangrovisoli</name>
    <dbReference type="NCBI Taxonomy" id="1428628"/>
    <lineage>
        <taxon>Bacteria</taxon>
        <taxon>Bacillati</taxon>
        <taxon>Actinomycetota</taxon>
        <taxon>Actinomycetes</taxon>
        <taxon>Kitasatosporales</taxon>
        <taxon>Streptomycetaceae</taxon>
        <taxon>Streptomyces</taxon>
    </lineage>
</organism>
<keyword evidence="4" id="KW-1185">Reference proteome</keyword>